<evidence type="ECO:0000313" key="2">
    <source>
        <dbReference type="EMBL" id="RAI57657.1"/>
    </source>
</evidence>
<evidence type="ECO:0000256" key="1">
    <source>
        <dbReference type="SAM" id="MobiDB-lite"/>
    </source>
</evidence>
<sequence length="108" mass="11846">MAKPELGLKRVCVACSTRFYDLMRAPAVCPKCGTEQPAEQPRLRRTAGALPAEDKLKKRVAAPEAEGDEVELEDVEGDEAVEDAEELEDDAESIGDELEVENDRDEEG</sequence>
<dbReference type="OrthoDB" id="9815689at2"/>
<accession>A0A327M574</accession>
<protein>
    <submittedName>
        <fullName evidence="2">TIGR02300 family protein</fullName>
    </submittedName>
</protein>
<organism evidence="2 3">
    <name type="scientific">Roseicella frigidaeris</name>
    <dbReference type="NCBI Taxonomy" id="2230885"/>
    <lineage>
        <taxon>Bacteria</taxon>
        <taxon>Pseudomonadati</taxon>
        <taxon>Pseudomonadota</taxon>
        <taxon>Alphaproteobacteria</taxon>
        <taxon>Acetobacterales</taxon>
        <taxon>Roseomonadaceae</taxon>
        <taxon>Roseicella</taxon>
    </lineage>
</organism>
<comment type="caution">
    <text evidence="2">The sequence shown here is derived from an EMBL/GenBank/DDBJ whole genome shotgun (WGS) entry which is preliminary data.</text>
</comment>
<dbReference type="NCBIfam" id="TIGR02300">
    <property type="entry name" value="FYDLN_acid"/>
    <property type="match status" value="1"/>
</dbReference>
<dbReference type="RefSeq" id="WP_111471222.1">
    <property type="nucleotide sequence ID" value="NZ_QLIX01000015.1"/>
</dbReference>
<name>A0A327M574_9PROT</name>
<dbReference type="Proteomes" id="UP000249065">
    <property type="component" value="Unassembled WGS sequence"/>
</dbReference>
<dbReference type="InterPro" id="IPR012644">
    <property type="entry name" value="CHP02300_FYDLN_acid"/>
</dbReference>
<feature type="region of interest" description="Disordered" evidence="1">
    <location>
        <begin position="32"/>
        <end position="108"/>
    </location>
</feature>
<gene>
    <name evidence="2" type="ORF">DOO78_17850</name>
</gene>
<dbReference type="EMBL" id="QLIX01000015">
    <property type="protein sequence ID" value="RAI57657.1"/>
    <property type="molecule type" value="Genomic_DNA"/>
</dbReference>
<evidence type="ECO:0000313" key="3">
    <source>
        <dbReference type="Proteomes" id="UP000249065"/>
    </source>
</evidence>
<dbReference type="Pfam" id="PF09538">
    <property type="entry name" value="FYDLN_acid"/>
    <property type="match status" value="1"/>
</dbReference>
<keyword evidence="3" id="KW-1185">Reference proteome</keyword>
<dbReference type="AlphaFoldDB" id="A0A327M574"/>
<reference evidence="3" key="1">
    <citation type="submission" date="2018-06" db="EMBL/GenBank/DDBJ databases">
        <authorList>
            <person name="Khan S.A."/>
        </authorList>
    </citation>
    <scope>NUCLEOTIDE SEQUENCE [LARGE SCALE GENOMIC DNA]</scope>
    <source>
        <strain evidence="3">DB-1506</strain>
    </source>
</reference>
<proteinExistence type="predicted"/>
<feature type="compositionally biased region" description="Acidic residues" evidence="1">
    <location>
        <begin position="65"/>
        <end position="108"/>
    </location>
</feature>